<dbReference type="PANTHER" id="PTHR12231:SF253">
    <property type="entry name" value="DPR-INTERACTING PROTEIN ETA, ISOFORM B-RELATED"/>
    <property type="match status" value="1"/>
</dbReference>
<feature type="non-terminal residue" evidence="6">
    <location>
        <position position="1"/>
    </location>
</feature>
<protein>
    <recommendedName>
        <fullName evidence="5">Ig-like domain-containing protein</fullName>
    </recommendedName>
</protein>
<evidence type="ECO:0000313" key="7">
    <source>
        <dbReference type="Proteomes" id="UP000677054"/>
    </source>
</evidence>
<proteinExistence type="predicted"/>
<dbReference type="PANTHER" id="PTHR12231">
    <property type="entry name" value="CTX-RELATED TYPE I TRANSMEMBRANE PROTEIN"/>
    <property type="match status" value="1"/>
</dbReference>
<feature type="domain" description="Ig-like" evidence="5">
    <location>
        <begin position="48"/>
        <end position="141"/>
    </location>
</feature>
<dbReference type="SMART" id="SM00409">
    <property type="entry name" value="IG"/>
    <property type="match status" value="1"/>
</dbReference>
<dbReference type="OrthoDB" id="6507807at2759"/>
<dbReference type="SUPFAM" id="SSF48726">
    <property type="entry name" value="Immunoglobulin"/>
    <property type="match status" value="1"/>
</dbReference>
<evidence type="ECO:0000256" key="1">
    <source>
        <dbReference type="ARBA" id="ARBA00022729"/>
    </source>
</evidence>
<dbReference type="Gene3D" id="2.60.40.10">
    <property type="entry name" value="Immunoglobulins"/>
    <property type="match status" value="1"/>
</dbReference>
<dbReference type="InterPro" id="IPR003599">
    <property type="entry name" value="Ig_sub"/>
</dbReference>
<dbReference type="InterPro" id="IPR051170">
    <property type="entry name" value="Neural/epithelial_adhesion"/>
</dbReference>
<evidence type="ECO:0000256" key="2">
    <source>
        <dbReference type="ARBA" id="ARBA00022737"/>
    </source>
</evidence>
<keyword evidence="1" id="KW-0732">Signal</keyword>
<evidence type="ECO:0000259" key="5">
    <source>
        <dbReference type="PROSITE" id="PS50835"/>
    </source>
</evidence>
<dbReference type="SMART" id="SM00408">
    <property type="entry name" value="IGc2"/>
    <property type="match status" value="1"/>
</dbReference>
<dbReference type="Proteomes" id="UP000677054">
    <property type="component" value="Unassembled WGS sequence"/>
</dbReference>
<dbReference type="AlphaFoldDB" id="A0A7R8XFQ2"/>
<dbReference type="FunFam" id="2.60.40.10:FF:000023">
    <property type="entry name" value="receptor-type tyrosine-protein phosphatase delta isoform X2"/>
    <property type="match status" value="1"/>
</dbReference>
<name>A0A7R8XFQ2_9CRUS</name>
<accession>A0A7R8XFQ2</accession>
<organism evidence="6">
    <name type="scientific">Darwinula stevensoni</name>
    <dbReference type="NCBI Taxonomy" id="69355"/>
    <lineage>
        <taxon>Eukaryota</taxon>
        <taxon>Metazoa</taxon>
        <taxon>Ecdysozoa</taxon>
        <taxon>Arthropoda</taxon>
        <taxon>Crustacea</taxon>
        <taxon>Oligostraca</taxon>
        <taxon>Ostracoda</taxon>
        <taxon>Podocopa</taxon>
        <taxon>Podocopida</taxon>
        <taxon>Darwinulocopina</taxon>
        <taxon>Darwinuloidea</taxon>
        <taxon>Darwinulidae</taxon>
        <taxon>Darwinula</taxon>
    </lineage>
</organism>
<reference evidence="6" key="1">
    <citation type="submission" date="2020-11" db="EMBL/GenBank/DDBJ databases">
        <authorList>
            <person name="Tran Van P."/>
        </authorList>
    </citation>
    <scope>NUCLEOTIDE SEQUENCE</scope>
</reference>
<keyword evidence="7" id="KW-1185">Reference proteome</keyword>
<dbReference type="InterPro" id="IPR007110">
    <property type="entry name" value="Ig-like_dom"/>
</dbReference>
<dbReference type="InterPro" id="IPR036179">
    <property type="entry name" value="Ig-like_dom_sf"/>
</dbReference>
<sequence>MNETSDTLAVNETSDEEMGLVPEEVEASSASTWRGLESPGIFILTYPPRILEGPEDQTVLDGEIAVFRCRADGNPKPQVTWRRGSHRLTSGHPGRYVITALPDGGSILRVDPVRQNKDESDYECVAENGVADPVVADATLTVFTGQPQFIPC</sequence>
<dbReference type="InterPro" id="IPR013783">
    <property type="entry name" value="Ig-like_fold"/>
</dbReference>
<evidence type="ECO:0000313" key="6">
    <source>
        <dbReference type="EMBL" id="CAD7245405.1"/>
    </source>
</evidence>
<keyword evidence="2" id="KW-0677">Repeat</keyword>
<gene>
    <name evidence="6" type="ORF">DSTB1V02_LOCUS5278</name>
</gene>
<dbReference type="InterPro" id="IPR003598">
    <property type="entry name" value="Ig_sub2"/>
</dbReference>
<evidence type="ECO:0000256" key="3">
    <source>
        <dbReference type="ARBA" id="ARBA00023157"/>
    </source>
</evidence>
<dbReference type="EMBL" id="CAJPEV010000847">
    <property type="protein sequence ID" value="CAG0889042.1"/>
    <property type="molecule type" value="Genomic_DNA"/>
</dbReference>
<dbReference type="Pfam" id="PF13927">
    <property type="entry name" value="Ig_3"/>
    <property type="match status" value="1"/>
</dbReference>
<dbReference type="PROSITE" id="PS50835">
    <property type="entry name" value="IG_LIKE"/>
    <property type="match status" value="1"/>
</dbReference>
<keyword evidence="4" id="KW-0393">Immunoglobulin domain</keyword>
<keyword evidence="3" id="KW-1015">Disulfide bond</keyword>
<evidence type="ECO:0000256" key="4">
    <source>
        <dbReference type="ARBA" id="ARBA00023319"/>
    </source>
</evidence>
<dbReference type="EMBL" id="LR900364">
    <property type="protein sequence ID" value="CAD7245405.1"/>
    <property type="molecule type" value="Genomic_DNA"/>
</dbReference>